<dbReference type="OrthoDB" id="309213at2759"/>
<proteinExistence type="predicted"/>
<accession>A0A8S1K0L6</accession>
<dbReference type="EMBL" id="CAJJDN010000003">
    <property type="protein sequence ID" value="CAD8048898.1"/>
    <property type="molecule type" value="Genomic_DNA"/>
</dbReference>
<keyword evidence="3" id="KW-1185">Reference proteome</keyword>
<comment type="caution">
    <text evidence="2">The sequence shown here is derived from an EMBL/GenBank/DDBJ whole genome shotgun (WGS) entry which is preliminary data.</text>
</comment>
<reference evidence="2" key="1">
    <citation type="submission" date="2021-01" db="EMBL/GenBank/DDBJ databases">
        <authorList>
            <consortium name="Genoscope - CEA"/>
            <person name="William W."/>
        </authorList>
    </citation>
    <scope>NUCLEOTIDE SEQUENCE</scope>
</reference>
<dbReference type="Proteomes" id="UP000692954">
    <property type="component" value="Unassembled WGS sequence"/>
</dbReference>
<keyword evidence="1" id="KW-0175">Coiled coil</keyword>
<dbReference type="AlphaFoldDB" id="A0A8S1K0L6"/>
<sequence>MNYLKDSYTSDSGDIVFVATKSEFDASQQKIAYLEKVLKELESNNQTLKKNNIQKDKDYQLLIEDLDKLRKIIQEKFTQRETFKLQKQFKNMEEKILEQERQIKLLNEQNKILSDENLQLQNLKNDLLNKNSEIAEEKENFFKSYCSNKSQLQELGQQKIIYEDELNKYKKQIQRLEEENETLKQEKIEQEQQILQQRRLSFQYQIEAEKKQEILKQNQLIKDQPNQDECKRKINQSLITIQEEIIGRIQTIEKELKNNQNKKTLEREGIVRILNQYFNFYLRLPLEKHDITFKHDFRDNQIAD</sequence>
<protein>
    <submittedName>
        <fullName evidence="2">Uncharacterized protein</fullName>
    </submittedName>
</protein>
<evidence type="ECO:0000313" key="3">
    <source>
        <dbReference type="Proteomes" id="UP000692954"/>
    </source>
</evidence>
<feature type="coiled-coil region" evidence="1">
    <location>
        <begin position="24"/>
        <end position="58"/>
    </location>
</feature>
<organism evidence="2 3">
    <name type="scientific">Paramecium sonneborni</name>
    <dbReference type="NCBI Taxonomy" id="65129"/>
    <lineage>
        <taxon>Eukaryota</taxon>
        <taxon>Sar</taxon>
        <taxon>Alveolata</taxon>
        <taxon>Ciliophora</taxon>
        <taxon>Intramacronucleata</taxon>
        <taxon>Oligohymenophorea</taxon>
        <taxon>Peniculida</taxon>
        <taxon>Parameciidae</taxon>
        <taxon>Paramecium</taxon>
    </lineage>
</organism>
<name>A0A8S1K0L6_9CILI</name>
<evidence type="ECO:0000313" key="2">
    <source>
        <dbReference type="EMBL" id="CAD8048898.1"/>
    </source>
</evidence>
<feature type="coiled-coil region" evidence="1">
    <location>
        <begin position="82"/>
        <end position="200"/>
    </location>
</feature>
<evidence type="ECO:0000256" key="1">
    <source>
        <dbReference type="SAM" id="Coils"/>
    </source>
</evidence>
<gene>
    <name evidence="2" type="ORF">PSON_ATCC_30995.1.T0030466</name>
</gene>